<feature type="compositionally biased region" description="Acidic residues" evidence="1">
    <location>
        <begin position="145"/>
        <end position="157"/>
    </location>
</feature>
<dbReference type="EMBL" id="ML995489">
    <property type="protein sequence ID" value="KAF2140713.1"/>
    <property type="molecule type" value="Genomic_DNA"/>
</dbReference>
<evidence type="ECO:0000313" key="2">
    <source>
        <dbReference type="EMBL" id="KAF2140713.1"/>
    </source>
</evidence>
<name>A0A6A6BBH4_9PEZI</name>
<organism evidence="2 3">
    <name type="scientific">Aplosporella prunicola CBS 121167</name>
    <dbReference type="NCBI Taxonomy" id="1176127"/>
    <lineage>
        <taxon>Eukaryota</taxon>
        <taxon>Fungi</taxon>
        <taxon>Dikarya</taxon>
        <taxon>Ascomycota</taxon>
        <taxon>Pezizomycotina</taxon>
        <taxon>Dothideomycetes</taxon>
        <taxon>Dothideomycetes incertae sedis</taxon>
        <taxon>Botryosphaeriales</taxon>
        <taxon>Aplosporellaceae</taxon>
        <taxon>Aplosporella</taxon>
    </lineage>
</organism>
<dbReference type="RefSeq" id="XP_033396426.1">
    <property type="nucleotide sequence ID" value="XM_033546754.1"/>
</dbReference>
<gene>
    <name evidence="2" type="ORF">K452DRAFT_50398</name>
</gene>
<dbReference type="Proteomes" id="UP000799438">
    <property type="component" value="Unassembled WGS sequence"/>
</dbReference>
<feature type="region of interest" description="Disordered" evidence="1">
    <location>
        <begin position="782"/>
        <end position="811"/>
    </location>
</feature>
<feature type="region of interest" description="Disordered" evidence="1">
    <location>
        <begin position="1"/>
        <end position="185"/>
    </location>
</feature>
<feature type="compositionally biased region" description="Polar residues" evidence="1">
    <location>
        <begin position="17"/>
        <end position="38"/>
    </location>
</feature>
<protein>
    <submittedName>
        <fullName evidence="2">Uncharacterized protein</fullName>
    </submittedName>
</protein>
<sequence>MELHMPQPEQASDDPSHSPNLNYKTSPQLHSQLTSNDHIASYECRSRNPTTSPPTHADKYQPPQIGDMTNATDPPKDPKENNAMGQDTASGLGDDGYELLSDSTVLHSEGDAETVSSFSLDGPTGDDVVSVAGSNHSGDSNASDGSDEDEAAADTQDEPVFQPSDSGMTARPNILSPSASMSNGQLAPEEISFNQKGFNVMSPLNYLDESNTPGIRNKYGVEKLTVTLKYGMSLKNLTCGPSRFSVVPISFGDEKPEVQLIESTDFNLILDECFAAEHLHASGTGDLTRLTLSDGRHLDIPANKSPVPFLPNLAVMSYGVQNVNKKEIKDMTAFREAMKDRGVPVLDIVESAEFNMYYPFFLEHDKKSLGVYYQRPDTEVISELPVDLDIFMQLDAERLNRHLACIGIRQTTVEEAVLAFKTAQRAAKRDRVFNKRKVADVIQNLWNQLSLRHLLVCLSTIIVSLMLMQMANNMFQPHPVDLASQRVALNSAIEAFKVAKSGAPSSLVSPGSTVPLVSEMKPVTDVMAPKDNANSLGLPLVHPYSSKGNESEEFKAHIIGDCHFVLTPPKKLTTMRKPPKLSIRIQRGAEEVSHEGEPLVDGVYAVSLERKDAYGTLNVTVTTLSKPRMQQSVEVDFGSSWLQKLGYDKTASKALSKIKTDVSIAQYNAMNTSLQLYTGLQRVCDSVNGAITNAQEKFHKSLEAAAVATHRQAEACRKKASEVKTALFEAASRMDISRAWKKTPAINEAKSVKRAHKNAANIATKVGKMVAGVRSKTAARLFGKKTKKELRTEGKGAKPCKERKGKKSCQS</sequence>
<dbReference type="AlphaFoldDB" id="A0A6A6BBH4"/>
<feature type="compositionally biased region" description="Basic and acidic residues" evidence="1">
    <location>
        <begin position="789"/>
        <end position="802"/>
    </location>
</feature>
<dbReference type="GeneID" id="54304261"/>
<evidence type="ECO:0000313" key="3">
    <source>
        <dbReference type="Proteomes" id="UP000799438"/>
    </source>
</evidence>
<feature type="compositionally biased region" description="Polar residues" evidence="1">
    <location>
        <begin position="175"/>
        <end position="185"/>
    </location>
</feature>
<accession>A0A6A6BBH4</accession>
<proteinExistence type="predicted"/>
<dbReference type="OrthoDB" id="439943at2759"/>
<evidence type="ECO:0000256" key="1">
    <source>
        <dbReference type="SAM" id="MobiDB-lite"/>
    </source>
</evidence>
<feature type="compositionally biased region" description="Low complexity" evidence="1">
    <location>
        <begin position="132"/>
        <end position="144"/>
    </location>
</feature>
<reference evidence="2" key="1">
    <citation type="journal article" date="2020" name="Stud. Mycol.">
        <title>101 Dothideomycetes genomes: a test case for predicting lifestyles and emergence of pathogens.</title>
        <authorList>
            <person name="Haridas S."/>
            <person name="Albert R."/>
            <person name="Binder M."/>
            <person name="Bloem J."/>
            <person name="Labutti K."/>
            <person name="Salamov A."/>
            <person name="Andreopoulos B."/>
            <person name="Baker S."/>
            <person name="Barry K."/>
            <person name="Bills G."/>
            <person name="Bluhm B."/>
            <person name="Cannon C."/>
            <person name="Castanera R."/>
            <person name="Culley D."/>
            <person name="Daum C."/>
            <person name="Ezra D."/>
            <person name="Gonzalez J."/>
            <person name="Henrissat B."/>
            <person name="Kuo A."/>
            <person name="Liang C."/>
            <person name="Lipzen A."/>
            <person name="Lutzoni F."/>
            <person name="Magnuson J."/>
            <person name="Mondo S."/>
            <person name="Nolan M."/>
            <person name="Ohm R."/>
            <person name="Pangilinan J."/>
            <person name="Park H.-J."/>
            <person name="Ramirez L."/>
            <person name="Alfaro M."/>
            <person name="Sun H."/>
            <person name="Tritt A."/>
            <person name="Yoshinaga Y."/>
            <person name="Zwiers L.-H."/>
            <person name="Turgeon B."/>
            <person name="Goodwin S."/>
            <person name="Spatafora J."/>
            <person name="Crous P."/>
            <person name="Grigoriev I."/>
        </authorList>
    </citation>
    <scope>NUCLEOTIDE SEQUENCE</scope>
    <source>
        <strain evidence="2">CBS 121167</strain>
    </source>
</reference>
<keyword evidence="3" id="KW-1185">Reference proteome</keyword>